<accession>A0ABD6MZL0</accession>
<proteinExistence type="predicted"/>
<reference evidence="1 2" key="1">
    <citation type="submission" date="2018-06" db="EMBL/GenBank/DDBJ databases">
        <title>Bacteria isolated from soil of Wuhan.</title>
        <authorList>
            <person name="Xiang W."/>
            <person name="Huang C."/>
        </authorList>
    </citation>
    <scope>NUCLEOTIDE SEQUENCE [LARGE SCALE GENOMIC DNA]</scope>
    <source>
        <strain evidence="2">xwS4</strain>
    </source>
</reference>
<name>A0ABD6MZL0_9PSED</name>
<evidence type="ECO:0008006" key="3">
    <source>
        <dbReference type="Google" id="ProtNLM"/>
    </source>
</evidence>
<comment type="caution">
    <text evidence="1">The sequence shown here is derived from an EMBL/GenBank/DDBJ whole genome shotgun (WGS) entry which is preliminary data.</text>
</comment>
<sequence length="286" mass="32884">MQKLLHLLSENSSLPITTYDAIKPYTIDRPLNTYPDPDLIKHNKHADKEYLVEDEINIHDEFPFILNVTLEDYGLLEDDMFISDFDDGRGLTYNVIDYNERLSTIEMRGVLTGGYAEIDFDATCRLNIEGISKDDYEKLPLHESLAIEAYLLEQEASYKMAFFTYFSAAEAIVRLKTDQIKLETYPELEYAIEHLPLTDKVRIAAKHTFETDKLDTLPLWGELMGLVKTCNSIRNEIAHGLIRRSLTSKDVADAAACYIVLQQALINALPSMPKIVKIYKPQRRRR</sequence>
<evidence type="ECO:0000313" key="1">
    <source>
        <dbReference type="EMBL" id="NWL45565.1"/>
    </source>
</evidence>
<organism evidence="1 2">
    <name type="scientific">Pseudomonas hunanensis</name>
    <dbReference type="NCBI Taxonomy" id="1247546"/>
    <lineage>
        <taxon>Bacteria</taxon>
        <taxon>Pseudomonadati</taxon>
        <taxon>Pseudomonadota</taxon>
        <taxon>Gammaproteobacteria</taxon>
        <taxon>Pseudomonadales</taxon>
        <taxon>Pseudomonadaceae</taxon>
        <taxon>Pseudomonas</taxon>
    </lineage>
</organism>
<dbReference type="Proteomes" id="UP000704738">
    <property type="component" value="Unassembled WGS sequence"/>
</dbReference>
<dbReference type="RefSeq" id="WP_179052602.1">
    <property type="nucleotide sequence ID" value="NZ_QJRE01000096.1"/>
</dbReference>
<gene>
    <name evidence="1" type="ORF">DM819_06710</name>
</gene>
<dbReference type="EMBL" id="QJRE01000096">
    <property type="protein sequence ID" value="NWL45565.1"/>
    <property type="molecule type" value="Genomic_DNA"/>
</dbReference>
<dbReference type="AlphaFoldDB" id="A0ABD6MZL0"/>
<evidence type="ECO:0000313" key="2">
    <source>
        <dbReference type="Proteomes" id="UP000704738"/>
    </source>
</evidence>
<protein>
    <recommendedName>
        <fullName evidence="3">DUF4145 domain-containing protein</fullName>
    </recommendedName>
</protein>